<sequence length="554" mass="60400">MKISNRKSISTLALGCAALALCATGAQAKDSGQASSDQSAKTADNSNDSGPDVLFHPTSSTTTGTVNVEGKQISYKAVAGTLVVHPAGWNDTNWRVKDAEHDNGKGEPSAEASMFYVAYFKNGAPSKDRPITFLYNGGPGSSSVWLHMGAFGPRRVVTNDDTHTPAAPYKLVDNAYSLLDSTDLVFIDAPGTGFSRIAGKDADKAFYGVDADGHAFSSFIKAFLSKYNRWNSPKYLFGESYGTPRSAVVVNDLETGSDIDFNGVILLSQILNFDLSIDTPTLNPGTEEPYVVALPTYAATAWYHNKLPGTRPADLPAFLKQVEHFATTTYTEALAQGSELDPATKQKVAQQLAQYTGLPVGYIMKANLRVDGGQFAHELQIDSDLATGRLDSRFSGPAMDPLGESTQYDPQSAAISSAYVSSFNNYVRKDLNYGQGLTYKPEINVFQQWDFNHQQPGMPFPIRGATNVMPDLAQAMKYNPDLKVMVNGGYFDLATPFYEGWYEMHHLPIPDSLQNNIEYKYYQSGHMVYAHVPALKKLHDNVAAFIQRTDNVGS</sequence>
<feature type="region of interest" description="Disordered" evidence="1">
    <location>
        <begin position="30"/>
        <end position="65"/>
    </location>
</feature>
<protein>
    <submittedName>
        <fullName evidence="3">Peptidase S10</fullName>
    </submittedName>
</protein>
<keyword evidence="2" id="KW-0732">Signal</keyword>
<feature type="compositionally biased region" description="Polar residues" evidence="1">
    <location>
        <begin position="30"/>
        <end position="49"/>
    </location>
</feature>
<dbReference type="GO" id="GO:0006508">
    <property type="term" value="P:proteolysis"/>
    <property type="evidence" value="ECO:0007669"/>
    <property type="project" value="InterPro"/>
</dbReference>
<dbReference type="Gene3D" id="3.40.50.1820">
    <property type="entry name" value="alpha/beta hydrolase"/>
    <property type="match status" value="1"/>
</dbReference>
<organism evidence="3 4">
    <name type="scientific">Qipengyuania algicida</name>
    <dbReference type="NCBI Taxonomy" id="1836209"/>
    <lineage>
        <taxon>Bacteria</taxon>
        <taxon>Pseudomonadati</taxon>
        <taxon>Pseudomonadota</taxon>
        <taxon>Alphaproteobacteria</taxon>
        <taxon>Sphingomonadales</taxon>
        <taxon>Erythrobacteraceae</taxon>
        <taxon>Qipengyuania</taxon>
    </lineage>
</organism>
<dbReference type="RefSeq" id="WP_160753789.1">
    <property type="nucleotide sequence ID" value="NZ_WTYA01000009.1"/>
</dbReference>
<name>A0A845AK08_9SPHN</name>
<evidence type="ECO:0000313" key="4">
    <source>
        <dbReference type="Proteomes" id="UP000439780"/>
    </source>
</evidence>
<evidence type="ECO:0000256" key="1">
    <source>
        <dbReference type="SAM" id="MobiDB-lite"/>
    </source>
</evidence>
<dbReference type="GO" id="GO:0004185">
    <property type="term" value="F:serine-type carboxypeptidase activity"/>
    <property type="evidence" value="ECO:0007669"/>
    <property type="project" value="InterPro"/>
</dbReference>
<keyword evidence="4" id="KW-1185">Reference proteome</keyword>
<feature type="chain" id="PRO_5032683428" evidence="2">
    <location>
        <begin position="29"/>
        <end position="554"/>
    </location>
</feature>
<accession>A0A845AK08</accession>
<dbReference type="EMBL" id="WTYA01000009">
    <property type="protein sequence ID" value="MXP29483.1"/>
    <property type="molecule type" value="Genomic_DNA"/>
</dbReference>
<dbReference type="OrthoDB" id="9770107at2"/>
<comment type="caution">
    <text evidence="3">The sequence shown here is derived from an EMBL/GenBank/DDBJ whole genome shotgun (WGS) entry which is preliminary data.</text>
</comment>
<dbReference type="Proteomes" id="UP000439780">
    <property type="component" value="Unassembled WGS sequence"/>
</dbReference>
<dbReference type="InterPro" id="IPR029058">
    <property type="entry name" value="AB_hydrolase_fold"/>
</dbReference>
<feature type="signal peptide" evidence="2">
    <location>
        <begin position="1"/>
        <end position="28"/>
    </location>
</feature>
<dbReference type="SUPFAM" id="SSF53474">
    <property type="entry name" value="alpha/beta-Hydrolases"/>
    <property type="match status" value="1"/>
</dbReference>
<evidence type="ECO:0000313" key="3">
    <source>
        <dbReference type="EMBL" id="MXP29483.1"/>
    </source>
</evidence>
<dbReference type="Pfam" id="PF00450">
    <property type="entry name" value="Peptidase_S10"/>
    <property type="match status" value="1"/>
</dbReference>
<dbReference type="AlphaFoldDB" id="A0A845AK08"/>
<gene>
    <name evidence="3" type="ORF">GRI58_11705</name>
</gene>
<reference evidence="3 4" key="1">
    <citation type="submission" date="2019-12" db="EMBL/GenBank/DDBJ databases">
        <title>Genomic-based taxomic classification of the family Erythrobacteraceae.</title>
        <authorList>
            <person name="Xu L."/>
        </authorList>
    </citation>
    <scope>NUCLEOTIDE SEQUENCE [LARGE SCALE GENOMIC DNA]</scope>
    <source>
        <strain evidence="3 4">KEMB 9005-328</strain>
    </source>
</reference>
<evidence type="ECO:0000256" key="2">
    <source>
        <dbReference type="SAM" id="SignalP"/>
    </source>
</evidence>
<proteinExistence type="predicted"/>
<dbReference type="InterPro" id="IPR001563">
    <property type="entry name" value="Peptidase_S10"/>
</dbReference>